<dbReference type="GO" id="GO:0003677">
    <property type="term" value="F:DNA binding"/>
    <property type="evidence" value="ECO:0007669"/>
    <property type="project" value="InterPro"/>
</dbReference>
<reference evidence="3" key="1">
    <citation type="journal article" date="2010" name="Environ. Microbiol.">
        <title>The genome of Syntrophomonas wolfei: new insights into syntrophic metabolism and biohydrogen production.</title>
        <authorList>
            <person name="Sieber J.R."/>
            <person name="Sims D.R."/>
            <person name="Han C."/>
            <person name="Kim E."/>
            <person name="Lykidis A."/>
            <person name="Lapidus A.L."/>
            <person name="McDonnald E."/>
            <person name="Rohlin L."/>
            <person name="Culley D.E."/>
            <person name="Gunsalus R."/>
            <person name="McInerney M.J."/>
        </authorList>
    </citation>
    <scope>NUCLEOTIDE SEQUENCE [LARGE SCALE GENOMIC DNA]</scope>
    <source>
        <strain evidence="3">DSM 2245B / Goettingen</strain>
    </source>
</reference>
<organism evidence="2 3">
    <name type="scientific">Syntrophomonas wolfei subsp. wolfei (strain DSM 2245B / Goettingen)</name>
    <dbReference type="NCBI Taxonomy" id="335541"/>
    <lineage>
        <taxon>Bacteria</taxon>
        <taxon>Bacillati</taxon>
        <taxon>Bacillota</taxon>
        <taxon>Clostridia</taxon>
        <taxon>Eubacteriales</taxon>
        <taxon>Syntrophomonadaceae</taxon>
        <taxon>Syntrophomonas</taxon>
    </lineage>
</organism>
<dbReference type="InterPro" id="IPR010982">
    <property type="entry name" value="Lambda_DNA-bd_dom_sf"/>
</dbReference>
<sequence>MKISLLRDIIDGIGQGGRNMAVSYKKLLHMLIDKDMTIADLQKQAGYSANISTRLRNDTYISLESVEKICRVLNCKMDEIIEFVPEGKNGGKDNA</sequence>
<dbReference type="Proteomes" id="UP000001968">
    <property type="component" value="Chromosome"/>
</dbReference>
<name>Q0AWY5_SYNWW</name>
<dbReference type="Gene3D" id="1.10.260.40">
    <property type="entry name" value="lambda repressor-like DNA-binding domains"/>
    <property type="match status" value="1"/>
</dbReference>
<protein>
    <recommendedName>
        <fullName evidence="1">HTH cro/C1-type domain-containing protein</fullName>
    </recommendedName>
</protein>
<proteinExistence type="predicted"/>
<dbReference type="eggNOG" id="COG3655">
    <property type="taxonomic scope" value="Bacteria"/>
</dbReference>
<dbReference type="SUPFAM" id="SSF47413">
    <property type="entry name" value="lambda repressor-like DNA-binding domains"/>
    <property type="match status" value="1"/>
</dbReference>
<dbReference type="AlphaFoldDB" id="Q0AWY5"/>
<feature type="domain" description="HTH cro/C1-type" evidence="1">
    <location>
        <begin position="27"/>
        <end position="80"/>
    </location>
</feature>
<dbReference type="EMBL" id="CP000448">
    <property type="protein sequence ID" value="ABI68769.1"/>
    <property type="molecule type" value="Genomic_DNA"/>
</dbReference>
<accession>Q0AWY5</accession>
<dbReference type="InterPro" id="IPR001387">
    <property type="entry name" value="Cro/C1-type_HTH"/>
</dbReference>
<evidence type="ECO:0000313" key="2">
    <source>
        <dbReference type="EMBL" id="ABI68769.1"/>
    </source>
</evidence>
<dbReference type="Pfam" id="PF13443">
    <property type="entry name" value="HTH_26"/>
    <property type="match status" value="1"/>
</dbReference>
<gene>
    <name evidence="2" type="ordered locus">Swol_1464</name>
</gene>
<evidence type="ECO:0000313" key="3">
    <source>
        <dbReference type="Proteomes" id="UP000001968"/>
    </source>
</evidence>
<dbReference type="REBASE" id="12316">
    <property type="entry name" value="C.SwoGORF1463P"/>
</dbReference>
<dbReference type="CDD" id="cd00093">
    <property type="entry name" value="HTH_XRE"/>
    <property type="match status" value="1"/>
</dbReference>
<evidence type="ECO:0000259" key="1">
    <source>
        <dbReference type="PROSITE" id="PS50943"/>
    </source>
</evidence>
<dbReference type="KEGG" id="swo:Swol_1464"/>
<dbReference type="HOGENOM" id="CLU_066192_31_1_9"/>
<dbReference type="STRING" id="335541.Swol_1464"/>
<dbReference type="PROSITE" id="PS50943">
    <property type="entry name" value="HTH_CROC1"/>
    <property type="match status" value="1"/>
</dbReference>
<keyword evidence="3" id="KW-1185">Reference proteome</keyword>